<evidence type="ECO:0000313" key="3">
    <source>
        <dbReference type="EMBL" id="KGM96326.1"/>
    </source>
</evidence>
<proteinExistence type="predicted"/>
<dbReference type="GO" id="GO:0046914">
    <property type="term" value="F:transition metal ion binding"/>
    <property type="evidence" value="ECO:0007669"/>
    <property type="project" value="InterPro"/>
</dbReference>
<dbReference type="InterPro" id="IPR008988">
    <property type="entry name" value="Transcriptional_repressor_C"/>
</dbReference>
<dbReference type="InterPro" id="IPR007167">
    <property type="entry name" value="Fe-transptr_FeoA-like"/>
</dbReference>
<feature type="domain" description="Ferrous iron transporter FeoA-like" evidence="2">
    <location>
        <begin position="4"/>
        <end position="74"/>
    </location>
</feature>
<dbReference type="Pfam" id="PF04023">
    <property type="entry name" value="FeoA"/>
    <property type="match status" value="1"/>
</dbReference>
<evidence type="ECO:0000256" key="1">
    <source>
        <dbReference type="ARBA" id="ARBA00023004"/>
    </source>
</evidence>
<comment type="caution">
    <text evidence="3">The sequence shown here is derived from an EMBL/GenBank/DDBJ whole genome shotgun (WGS) entry which is preliminary data.</text>
</comment>
<dbReference type="SMART" id="SM00899">
    <property type="entry name" value="FeoA"/>
    <property type="match status" value="1"/>
</dbReference>
<dbReference type="AlphaFoldDB" id="A0A0A0I7S0"/>
<evidence type="ECO:0000259" key="2">
    <source>
        <dbReference type="SMART" id="SM00899"/>
    </source>
</evidence>
<name>A0A0A0I7S0_CLONO</name>
<keyword evidence="1" id="KW-0408">Iron</keyword>
<dbReference type="RefSeq" id="WP_003368406.1">
    <property type="nucleotide sequence ID" value="NZ_JENJ01000024.1"/>
</dbReference>
<dbReference type="InterPro" id="IPR053184">
    <property type="entry name" value="FeoA-like"/>
</dbReference>
<dbReference type="OrthoDB" id="1707677at2"/>
<sequence length="80" mass="8835">MNILPLNFFVEGESGIVEELKVDNTLFQRLSSMGLNKGAILKVVKNDLGPLIVALGGNRIAVERKIAHRIMLEPSNLSYE</sequence>
<dbReference type="SUPFAM" id="SSF50037">
    <property type="entry name" value="C-terminal domain of transcriptional repressors"/>
    <property type="match status" value="1"/>
</dbReference>
<evidence type="ECO:0000313" key="4">
    <source>
        <dbReference type="Proteomes" id="UP000030012"/>
    </source>
</evidence>
<dbReference type="PANTHER" id="PTHR43151:SF1">
    <property type="entry name" value="SSR2333 PROTEIN"/>
    <property type="match status" value="1"/>
</dbReference>
<dbReference type="PANTHER" id="PTHR43151">
    <property type="entry name" value="FEOA FAMILY PROTEIN"/>
    <property type="match status" value="1"/>
</dbReference>
<dbReference type="Gene3D" id="2.30.30.90">
    <property type="match status" value="1"/>
</dbReference>
<dbReference type="Proteomes" id="UP000030012">
    <property type="component" value="Unassembled WGS sequence"/>
</dbReference>
<reference evidence="3 4" key="1">
    <citation type="submission" date="2014-01" db="EMBL/GenBank/DDBJ databases">
        <title>Plasmidome dynamics in the species complex Clostridium novyi sensu lato converts strains of independent lineages into distinctly different pathogens.</title>
        <authorList>
            <person name="Skarin H."/>
            <person name="Segerman B."/>
        </authorList>
    </citation>
    <scope>NUCLEOTIDE SEQUENCE [LARGE SCALE GENOMIC DNA]</scope>
    <source>
        <strain evidence="3 4">4552</strain>
    </source>
</reference>
<accession>A0A0A0I7S0</accession>
<organism evidence="3 4">
    <name type="scientific">Clostridium novyi A str. 4552</name>
    <dbReference type="NCBI Taxonomy" id="1444289"/>
    <lineage>
        <taxon>Bacteria</taxon>
        <taxon>Bacillati</taxon>
        <taxon>Bacillota</taxon>
        <taxon>Clostridia</taxon>
        <taxon>Eubacteriales</taxon>
        <taxon>Clostridiaceae</taxon>
        <taxon>Clostridium</taxon>
    </lineage>
</organism>
<protein>
    <submittedName>
        <fullName evidence="3">Iron transporter</fullName>
    </submittedName>
</protein>
<dbReference type="EMBL" id="JENJ01000024">
    <property type="protein sequence ID" value="KGM96326.1"/>
    <property type="molecule type" value="Genomic_DNA"/>
</dbReference>
<dbReference type="InterPro" id="IPR038157">
    <property type="entry name" value="FeoA_core_dom"/>
</dbReference>
<gene>
    <name evidence="3" type="ORF">Z968_06765</name>
</gene>